<evidence type="ECO:0000313" key="11">
    <source>
        <dbReference type="EMBL" id="RCU45917.1"/>
    </source>
</evidence>
<dbReference type="SMART" id="SM00086">
    <property type="entry name" value="PAC"/>
    <property type="match status" value="2"/>
</dbReference>
<evidence type="ECO:0000259" key="7">
    <source>
        <dbReference type="PROSITE" id="PS50109"/>
    </source>
</evidence>
<dbReference type="InterPro" id="IPR003594">
    <property type="entry name" value="HATPase_dom"/>
</dbReference>
<dbReference type="SMART" id="SM00388">
    <property type="entry name" value="HisKA"/>
    <property type="match status" value="1"/>
</dbReference>
<dbReference type="Gene3D" id="3.40.50.2300">
    <property type="match status" value="1"/>
</dbReference>
<dbReference type="InterPro" id="IPR036097">
    <property type="entry name" value="HisK_dim/P_sf"/>
</dbReference>
<organism evidence="11 12">
    <name type="scientific">Haloplanus salinus</name>
    <dbReference type="NCBI Taxonomy" id="1126245"/>
    <lineage>
        <taxon>Archaea</taxon>
        <taxon>Methanobacteriati</taxon>
        <taxon>Methanobacteriota</taxon>
        <taxon>Stenosarchaea group</taxon>
        <taxon>Halobacteria</taxon>
        <taxon>Halobacteriales</taxon>
        <taxon>Haloferacaceae</taxon>
        <taxon>Haloplanus</taxon>
    </lineage>
</organism>
<dbReference type="CDD" id="cd00130">
    <property type="entry name" value="PAS"/>
    <property type="match status" value="2"/>
</dbReference>
<evidence type="ECO:0000313" key="12">
    <source>
        <dbReference type="Proteomes" id="UP000252189"/>
    </source>
</evidence>
<dbReference type="CDD" id="cd00082">
    <property type="entry name" value="HisKA"/>
    <property type="match status" value="1"/>
</dbReference>
<evidence type="ECO:0000256" key="2">
    <source>
        <dbReference type="ARBA" id="ARBA00012438"/>
    </source>
</evidence>
<dbReference type="InterPro" id="IPR050736">
    <property type="entry name" value="Sensor_HK_Regulatory"/>
</dbReference>
<dbReference type="InterPro" id="IPR001610">
    <property type="entry name" value="PAC"/>
</dbReference>
<sequence>MSATDDPCRLLHVDDDPAVLDLTAAFFDRELDWAVTAVTETSVEAALERLSTEPFDCIVSDYDMPEMDGLDFFDALRDRGVDAPFILYTGKGSEDIASQALNAGVTGYFQKGGSEQQRRLANRVGQAIEESRTQAVADRYSTVMEALGYPIYVVDEEGRFEFVNEAFAELTGYDVSTVVGSKPGLIKDDAAVERASDELGAILSSEGPPISRFGVDIVPKAGEPIRCRDHMAALPYDGECFEGSVGILRDVSTERRRERELERRTRAMDEAPVGITMSDSSKPDNPMVYVNDRFVEMTGYDREAALGRNCRFLQGPETDEAAVAELRAAIEAGEPVTTTLRNYRRDGEAFWNRVSIAPIRDTDGGVVRWIGFQEDVTERKRYQRRLERQNARLERFASVLSHDLRNPLQVARGRLELARSGGEGGNEDLDAVEDAHTRMETLIDDLLALVRDSDGEVTPEPASLGATAESCWGAIDTGEATLRVDTDRTLRADPARFRRLLTNLLANASEHGGPTVTVGAMDGGFYVADDGPGIPESERDRVFEVGYSGADGIGFGLFIVEEFAAAHGWTVDVTASEDGGARFDVAGVEDA</sequence>
<dbReference type="InterPro" id="IPR000014">
    <property type="entry name" value="PAS"/>
</dbReference>
<keyword evidence="12" id="KW-1185">Reference proteome</keyword>
<dbReference type="InterPro" id="IPR003661">
    <property type="entry name" value="HisK_dim/P_dom"/>
</dbReference>
<dbReference type="SMART" id="SM00448">
    <property type="entry name" value="REC"/>
    <property type="match status" value="1"/>
</dbReference>
<dbReference type="InterPro" id="IPR001789">
    <property type="entry name" value="Sig_transdc_resp-reg_receiver"/>
</dbReference>
<dbReference type="SUPFAM" id="SSF55874">
    <property type="entry name" value="ATPase domain of HSP90 chaperone/DNA topoisomerase II/histidine kinase"/>
    <property type="match status" value="1"/>
</dbReference>
<protein>
    <recommendedName>
        <fullName evidence="2">histidine kinase</fullName>
        <ecNumber evidence="2">2.7.13.3</ecNumber>
    </recommendedName>
</protein>
<dbReference type="Gene3D" id="3.30.565.10">
    <property type="entry name" value="Histidine kinase-like ATPase, C-terminal domain"/>
    <property type="match status" value="1"/>
</dbReference>
<name>A0A368N5P8_9EURY</name>
<evidence type="ECO:0000259" key="8">
    <source>
        <dbReference type="PROSITE" id="PS50110"/>
    </source>
</evidence>
<reference evidence="11 12" key="1">
    <citation type="submission" date="2018-07" db="EMBL/GenBank/DDBJ databases">
        <title>Genome sequences of Haloplanus salinus JCM 18368T.</title>
        <authorList>
            <person name="Kim Y.B."/>
            <person name="Roh S.W."/>
        </authorList>
    </citation>
    <scope>NUCLEOTIDE SEQUENCE [LARGE SCALE GENOMIC DNA]</scope>
    <source>
        <strain evidence="11 12">JCM 18368</strain>
    </source>
</reference>
<keyword evidence="5" id="KW-0902">Two-component regulatory system</keyword>
<evidence type="ECO:0000259" key="9">
    <source>
        <dbReference type="PROSITE" id="PS50112"/>
    </source>
</evidence>
<feature type="domain" description="PAS" evidence="9">
    <location>
        <begin position="136"/>
        <end position="180"/>
    </location>
</feature>
<dbReference type="PANTHER" id="PTHR43711">
    <property type="entry name" value="TWO-COMPONENT HISTIDINE KINASE"/>
    <property type="match status" value="1"/>
</dbReference>
<dbReference type="InterPro" id="IPR005467">
    <property type="entry name" value="His_kinase_dom"/>
</dbReference>
<dbReference type="EC" id="2.7.13.3" evidence="2"/>
<dbReference type="Proteomes" id="UP000252189">
    <property type="component" value="Unassembled WGS sequence"/>
</dbReference>
<feature type="modified residue" description="4-aspartylphosphate" evidence="6">
    <location>
        <position position="61"/>
    </location>
</feature>
<dbReference type="Gene3D" id="3.30.450.20">
    <property type="entry name" value="PAS domain"/>
    <property type="match status" value="2"/>
</dbReference>
<dbReference type="NCBIfam" id="TIGR00229">
    <property type="entry name" value="sensory_box"/>
    <property type="match status" value="2"/>
</dbReference>
<dbReference type="InterPro" id="IPR036890">
    <property type="entry name" value="HATPase_C_sf"/>
</dbReference>
<dbReference type="OrthoDB" id="8127at2157"/>
<feature type="domain" description="PAC" evidence="10">
    <location>
        <begin position="336"/>
        <end position="388"/>
    </location>
</feature>
<evidence type="ECO:0000256" key="5">
    <source>
        <dbReference type="ARBA" id="ARBA00023012"/>
    </source>
</evidence>
<feature type="domain" description="PAS" evidence="9">
    <location>
        <begin position="260"/>
        <end position="333"/>
    </location>
</feature>
<evidence type="ECO:0000256" key="3">
    <source>
        <dbReference type="ARBA" id="ARBA00022679"/>
    </source>
</evidence>
<dbReference type="PROSITE" id="PS50112">
    <property type="entry name" value="PAS"/>
    <property type="match status" value="2"/>
</dbReference>
<dbReference type="Pfam" id="PF13188">
    <property type="entry name" value="PAS_8"/>
    <property type="match status" value="1"/>
</dbReference>
<comment type="catalytic activity">
    <reaction evidence="1">
        <text>ATP + protein L-histidine = ADP + protein N-phospho-L-histidine.</text>
        <dbReference type="EC" id="2.7.13.3"/>
    </reaction>
</comment>
<dbReference type="InterPro" id="IPR035965">
    <property type="entry name" value="PAS-like_dom_sf"/>
</dbReference>
<dbReference type="InterPro" id="IPR000700">
    <property type="entry name" value="PAS-assoc_C"/>
</dbReference>
<dbReference type="Gene3D" id="1.10.287.130">
    <property type="match status" value="1"/>
</dbReference>
<accession>A0A368N5P8</accession>
<dbReference type="PROSITE" id="PS50109">
    <property type="entry name" value="HIS_KIN"/>
    <property type="match status" value="1"/>
</dbReference>
<dbReference type="GO" id="GO:0000155">
    <property type="term" value="F:phosphorelay sensor kinase activity"/>
    <property type="evidence" value="ECO:0007669"/>
    <property type="project" value="InterPro"/>
</dbReference>
<dbReference type="PROSITE" id="PS50110">
    <property type="entry name" value="RESPONSE_REGULATORY"/>
    <property type="match status" value="1"/>
</dbReference>
<gene>
    <name evidence="11" type="ORF">DU504_00525</name>
</gene>
<dbReference type="CDD" id="cd00156">
    <property type="entry name" value="REC"/>
    <property type="match status" value="1"/>
</dbReference>
<proteinExistence type="predicted"/>
<dbReference type="EMBL" id="QPHM01000001">
    <property type="protein sequence ID" value="RCU45917.1"/>
    <property type="molecule type" value="Genomic_DNA"/>
</dbReference>
<dbReference type="AlphaFoldDB" id="A0A368N5P8"/>
<keyword evidence="6" id="KW-0597">Phosphoprotein</keyword>
<evidence type="ECO:0000256" key="6">
    <source>
        <dbReference type="PROSITE-ProRule" id="PRU00169"/>
    </source>
</evidence>
<dbReference type="SMART" id="SM00387">
    <property type="entry name" value="HATPase_c"/>
    <property type="match status" value="1"/>
</dbReference>
<dbReference type="Pfam" id="PF00512">
    <property type="entry name" value="HisKA"/>
    <property type="match status" value="1"/>
</dbReference>
<evidence type="ECO:0000256" key="4">
    <source>
        <dbReference type="ARBA" id="ARBA00022777"/>
    </source>
</evidence>
<comment type="caution">
    <text evidence="11">The sequence shown here is derived from an EMBL/GenBank/DDBJ whole genome shotgun (WGS) entry which is preliminary data.</text>
</comment>
<feature type="domain" description="Response regulatory" evidence="8">
    <location>
        <begin position="9"/>
        <end position="126"/>
    </location>
</feature>
<dbReference type="Pfam" id="PF00072">
    <property type="entry name" value="Response_reg"/>
    <property type="match status" value="1"/>
</dbReference>
<dbReference type="RefSeq" id="WP_114447471.1">
    <property type="nucleotide sequence ID" value="NZ_QPHM01000001.1"/>
</dbReference>
<keyword evidence="3" id="KW-0808">Transferase</keyword>
<feature type="domain" description="Histidine kinase" evidence="7">
    <location>
        <begin position="399"/>
        <end position="585"/>
    </location>
</feature>
<dbReference type="PANTHER" id="PTHR43711:SF1">
    <property type="entry name" value="HISTIDINE KINASE 1"/>
    <property type="match status" value="1"/>
</dbReference>
<keyword evidence="4" id="KW-0418">Kinase</keyword>
<dbReference type="Pfam" id="PF02518">
    <property type="entry name" value="HATPase_c"/>
    <property type="match status" value="1"/>
</dbReference>
<evidence type="ECO:0000259" key="10">
    <source>
        <dbReference type="PROSITE" id="PS50113"/>
    </source>
</evidence>
<dbReference type="PROSITE" id="PS50113">
    <property type="entry name" value="PAC"/>
    <property type="match status" value="1"/>
</dbReference>
<dbReference type="SUPFAM" id="SSF47384">
    <property type="entry name" value="Homodimeric domain of signal transducing histidine kinase"/>
    <property type="match status" value="1"/>
</dbReference>
<evidence type="ECO:0000256" key="1">
    <source>
        <dbReference type="ARBA" id="ARBA00000085"/>
    </source>
</evidence>
<dbReference type="CDD" id="cd00075">
    <property type="entry name" value="HATPase"/>
    <property type="match status" value="1"/>
</dbReference>
<dbReference type="SUPFAM" id="SSF52172">
    <property type="entry name" value="CheY-like"/>
    <property type="match status" value="1"/>
</dbReference>
<dbReference type="SMART" id="SM00091">
    <property type="entry name" value="PAS"/>
    <property type="match status" value="2"/>
</dbReference>
<dbReference type="InterPro" id="IPR011006">
    <property type="entry name" value="CheY-like_superfamily"/>
</dbReference>
<dbReference type="SUPFAM" id="SSF55785">
    <property type="entry name" value="PYP-like sensor domain (PAS domain)"/>
    <property type="match status" value="2"/>
</dbReference>
<dbReference type="Pfam" id="PF13426">
    <property type="entry name" value="PAS_9"/>
    <property type="match status" value="1"/>
</dbReference>